<dbReference type="Proteomes" id="UP000007115">
    <property type="component" value="Unassembled WGS sequence"/>
</dbReference>
<accession>G9MVC1</accession>
<dbReference type="CDD" id="cd12148">
    <property type="entry name" value="fungal_TF_MHR"/>
    <property type="match status" value="1"/>
</dbReference>
<evidence type="ECO:0000259" key="3">
    <source>
        <dbReference type="Pfam" id="PF04082"/>
    </source>
</evidence>
<feature type="domain" description="Xylanolytic transcriptional activator regulatory" evidence="3">
    <location>
        <begin position="28"/>
        <end position="195"/>
    </location>
</feature>
<dbReference type="GO" id="GO:0003677">
    <property type="term" value="F:DNA binding"/>
    <property type="evidence" value="ECO:0007669"/>
    <property type="project" value="InterPro"/>
</dbReference>
<evidence type="ECO:0000313" key="4">
    <source>
        <dbReference type="EMBL" id="EHK21637.1"/>
    </source>
</evidence>
<comment type="caution">
    <text evidence="4">The sequence shown here is derived from an EMBL/GenBank/DDBJ whole genome shotgun (WGS) entry which is preliminary data.</text>
</comment>
<keyword evidence="2" id="KW-0539">Nucleus</keyword>
<organism evidence="4 5">
    <name type="scientific">Hypocrea virens (strain Gv29-8 / FGSC 10586)</name>
    <name type="common">Gliocladium virens</name>
    <name type="synonym">Trichoderma virens</name>
    <dbReference type="NCBI Taxonomy" id="413071"/>
    <lineage>
        <taxon>Eukaryota</taxon>
        <taxon>Fungi</taxon>
        <taxon>Dikarya</taxon>
        <taxon>Ascomycota</taxon>
        <taxon>Pezizomycotina</taxon>
        <taxon>Sordariomycetes</taxon>
        <taxon>Hypocreomycetidae</taxon>
        <taxon>Hypocreales</taxon>
        <taxon>Hypocreaceae</taxon>
        <taxon>Trichoderma</taxon>
    </lineage>
</organism>
<dbReference type="STRING" id="413071.G9MVC1"/>
<name>G9MVC1_HYPVG</name>
<evidence type="ECO:0000256" key="1">
    <source>
        <dbReference type="ARBA" id="ARBA00004123"/>
    </source>
</evidence>
<comment type="subcellular location">
    <subcellularLocation>
        <location evidence="1">Nucleus</location>
    </subcellularLocation>
</comment>
<reference evidence="4 5" key="1">
    <citation type="journal article" date="2011" name="Genome Biol.">
        <title>Comparative genome sequence analysis underscores mycoparasitism as the ancestral life style of Trichoderma.</title>
        <authorList>
            <person name="Kubicek C.P."/>
            <person name="Herrera-Estrella A."/>
            <person name="Seidl-Seiboth V."/>
            <person name="Martinez D.A."/>
            <person name="Druzhinina I.S."/>
            <person name="Thon M."/>
            <person name="Zeilinger S."/>
            <person name="Casas-Flores S."/>
            <person name="Horwitz B.A."/>
            <person name="Mukherjee P.K."/>
            <person name="Mukherjee M."/>
            <person name="Kredics L."/>
            <person name="Alcaraz L.D."/>
            <person name="Aerts A."/>
            <person name="Antal Z."/>
            <person name="Atanasova L."/>
            <person name="Cervantes-Badillo M.G."/>
            <person name="Challacombe J."/>
            <person name="Chertkov O."/>
            <person name="McCluskey K."/>
            <person name="Coulpier F."/>
            <person name="Deshpande N."/>
            <person name="von Doehren H."/>
            <person name="Ebbole D.J."/>
            <person name="Esquivel-Naranjo E.U."/>
            <person name="Fekete E."/>
            <person name="Flipphi M."/>
            <person name="Glaser F."/>
            <person name="Gomez-Rodriguez E.Y."/>
            <person name="Gruber S."/>
            <person name="Han C."/>
            <person name="Henrissat B."/>
            <person name="Hermosa R."/>
            <person name="Hernandez-Onate M."/>
            <person name="Karaffa L."/>
            <person name="Kosti I."/>
            <person name="Le Crom S."/>
            <person name="Lindquist E."/>
            <person name="Lucas S."/>
            <person name="Luebeck M."/>
            <person name="Luebeck P.S."/>
            <person name="Margeot A."/>
            <person name="Metz B."/>
            <person name="Misra M."/>
            <person name="Nevalainen H."/>
            <person name="Omann M."/>
            <person name="Packer N."/>
            <person name="Perrone G."/>
            <person name="Uresti-Rivera E.E."/>
            <person name="Salamov A."/>
            <person name="Schmoll M."/>
            <person name="Seiboth B."/>
            <person name="Shapiro H."/>
            <person name="Sukno S."/>
            <person name="Tamayo-Ramos J.A."/>
            <person name="Tisch D."/>
            <person name="Wiest A."/>
            <person name="Wilkinson H.H."/>
            <person name="Zhang M."/>
            <person name="Coutinho P.M."/>
            <person name="Kenerley C.M."/>
            <person name="Monte E."/>
            <person name="Baker S.E."/>
            <person name="Grigoriev I.V."/>
        </authorList>
    </citation>
    <scope>NUCLEOTIDE SEQUENCE [LARGE SCALE GENOMIC DNA]</scope>
    <source>
        <strain evidence="5">Gv29-8 / FGSC 10586</strain>
    </source>
</reference>
<dbReference type="AlphaFoldDB" id="G9MVC1"/>
<dbReference type="Pfam" id="PF04082">
    <property type="entry name" value="Fungal_trans"/>
    <property type="match status" value="1"/>
</dbReference>
<dbReference type="PANTHER" id="PTHR31001">
    <property type="entry name" value="UNCHARACTERIZED TRANSCRIPTIONAL REGULATORY PROTEIN"/>
    <property type="match status" value="1"/>
</dbReference>
<dbReference type="GO" id="GO:0006351">
    <property type="term" value="P:DNA-templated transcription"/>
    <property type="evidence" value="ECO:0007669"/>
    <property type="project" value="InterPro"/>
</dbReference>
<protein>
    <recommendedName>
        <fullName evidence="3">Xylanolytic transcriptional activator regulatory domain-containing protein</fullName>
    </recommendedName>
</protein>
<keyword evidence="5" id="KW-1185">Reference proteome</keyword>
<evidence type="ECO:0000313" key="5">
    <source>
        <dbReference type="Proteomes" id="UP000007115"/>
    </source>
</evidence>
<dbReference type="GO" id="GO:0008270">
    <property type="term" value="F:zinc ion binding"/>
    <property type="evidence" value="ECO:0007669"/>
    <property type="project" value="InterPro"/>
</dbReference>
<gene>
    <name evidence="4" type="ORF">TRIVIDRAFT_152144</name>
</gene>
<dbReference type="eggNOG" id="ENOG502S8A9">
    <property type="taxonomic scope" value="Eukaryota"/>
</dbReference>
<dbReference type="PANTHER" id="PTHR31001:SF87">
    <property type="entry name" value="COL-21"/>
    <property type="match status" value="1"/>
</dbReference>
<sequence>DSSDSLPDPVLKASRAVPPRPYTDMLVKNFFDSVNYHYGILHQPSFMIVYVDWWSHRREVQSLRNSSTVALTCLILRICANSTQFLSPQNSSQLESDLGDSVRDLSKSYHEAAQTISGFLSPGSGGLVNAQQLFLSATWHKGEADFVRSWHELGAAVRQAQEIGIHMDIRSDKMSEFDLEIRRRLWCALYIWDRYADRNLAALLASFSGANPDVPSHIISKILENQLARQLGEGDRPDKTNLQGKIAFVESWMSSLPPVFSVFNPHRRWDEHYPYIPFQRLQLHCVGYMTQVILLRSILLSSDIFLTERTGAEISSENMMLLHQIVDISLKAMSVSKDTFDLCFPQQAKYYMVAFCPFDNAAFLCSLLIHDVDGTMVPRRAEVVQAVGQALHIAHRLRGFTKMGDTTWSILSTLKSRITLYPLERELIEETESTGTQLAKDGVELGVDSFHHSKLNDQFQSILDEDLRFVENTLATDSAEFLEMDLGILDGVWNWDRVGF</sequence>
<dbReference type="InterPro" id="IPR007219">
    <property type="entry name" value="XnlR_reg_dom"/>
</dbReference>
<dbReference type="VEuPathDB" id="FungiDB:TRIVIDRAFT_152144"/>
<dbReference type="EMBL" id="ABDF02000068">
    <property type="protein sequence ID" value="EHK21637.1"/>
    <property type="molecule type" value="Genomic_DNA"/>
</dbReference>
<dbReference type="GO" id="GO:0005634">
    <property type="term" value="C:nucleus"/>
    <property type="evidence" value="ECO:0007669"/>
    <property type="project" value="UniProtKB-SubCell"/>
</dbReference>
<dbReference type="InterPro" id="IPR050613">
    <property type="entry name" value="Sec_Metabolite_Reg"/>
</dbReference>
<dbReference type="HOGENOM" id="CLU_012800_3_1_1"/>
<dbReference type="OMA" id="THRYYVQ"/>
<dbReference type="RefSeq" id="XP_013955830.1">
    <property type="nucleotide sequence ID" value="XM_014100355.1"/>
</dbReference>
<proteinExistence type="predicted"/>
<dbReference type="InParanoid" id="G9MVC1"/>
<feature type="non-terminal residue" evidence="4">
    <location>
        <position position="1"/>
    </location>
</feature>
<dbReference type="GeneID" id="25788177"/>
<dbReference type="OrthoDB" id="5344325at2759"/>
<evidence type="ECO:0000256" key="2">
    <source>
        <dbReference type="ARBA" id="ARBA00023242"/>
    </source>
</evidence>